<dbReference type="InterPro" id="IPR000073">
    <property type="entry name" value="AB_hydrolase_1"/>
</dbReference>
<evidence type="ECO:0000313" key="4">
    <source>
        <dbReference type="Proteomes" id="UP000320209"/>
    </source>
</evidence>
<feature type="domain" description="AB hydrolase-1" evidence="2">
    <location>
        <begin position="27"/>
        <end position="272"/>
    </location>
</feature>
<dbReference type="InterPro" id="IPR029058">
    <property type="entry name" value="AB_hydrolase_fold"/>
</dbReference>
<dbReference type="Gene3D" id="3.40.50.1820">
    <property type="entry name" value="alpha/beta hydrolase"/>
    <property type="match status" value="1"/>
</dbReference>
<gene>
    <name evidence="3" type="ORF">FB381_2586</name>
</gene>
<dbReference type="EMBL" id="VFOV01000001">
    <property type="protein sequence ID" value="TQL68690.1"/>
    <property type="molecule type" value="Genomic_DNA"/>
</dbReference>
<dbReference type="GO" id="GO:0003824">
    <property type="term" value="F:catalytic activity"/>
    <property type="evidence" value="ECO:0007669"/>
    <property type="project" value="UniProtKB-ARBA"/>
</dbReference>
<dbReference type="PANTHER" id="PTHR43433:SF10">
    <property type="entry name" value="AB HYDROLASE-1 DOMAIN-CONTAINING PROTEIN"/>
    <property type="match status" value="1"/>
</dbReference>
<protein>
    <submittedName>
        <fullName evidence="3">Pimeloyl-ACP methyl ester carboxylesterase</fullName>
    </submittedName>
</protein>
<dbReference type="Pfam" id="PF00561">
    <property type="entry name" value="Abhydrolase_1"/>
    <property type="match status" value="1"/>
</dbReference>
<sequence>MTSASLAVAANGCTLTGTSYGPVDGRPVLYLAGAATGREMSFGEDLLDARGVRLITMDRPGMGGSTPDPDRTVASTADDYRTFLAGVLGEESLPVPVVANSQGGLFGLAAAERGWASVLVLVSAADEVAHPAVRALLPASARMLPDLVAQHPMRARELLGSFTADSLRAMILDGSDPSDRAVYSEPDFARRFTAALEQGFANEGAGYVVDTMAAMAAWPIDLSRISCPVTVLYGALDGTHSPDQGVTLASRIPGARRTLIPDAGGALLWTHPDVVLDATQPSTSAPDARDARAENTFPLR</sequence>
<dbReference type="PANTHER" id="PTHR43433">
    <property type="entry name" value="HYDROLASE, ALPHA/BETA FOLD FAMILY PROTEIN"/>
    <property type="match status" value="1"/>
</dbReference>
<evidence type="ECO:0000313" key="3">
    <source>
        <dbReference type="EMBL" id="TQL68690.1"/>
    </source>
</evidence>
<dbReference type="AlphaFoldDB" id="A0A543A850"/>
<dbReference type="SUPFAM" id="SSF53474">
    <property type="entry name" value="alpha/beta-Hydrolases"/>
    <property type="match status" value="1"/>
</dbReference>
<keyword evidence="4" id="KW-1185">Reference proteome</keyword>
<organism evidence="3 4">
    <name type="scientific">Nocardioides albertanoniae</name>
    <dbReference type="NCBI Taxonomy" id="1175486"/>
    <lineage>
        <taxon>Bacteria</taxon>
        <taxon>Bacillati</taxon>
        <taxon>Actinomycetota</taxon>
        <taxon>Actinomycetes</taxon>
        <taxon>Propionibacteriales</taxon>
        <taxon>Nocardioidaceae</taxon>
        <taxon>Nocardioides</taxon>
    </lineage>
</organism>
<feature type="region of interest" description="Disordered" evidence="1">
    <location>
        <begin position="278"/>
        <end position="300"/>
    </location>
</feature>
<evidence type="ECO:0000259" key="2">
    <source>
        <dbReference type="Pfam" id="PF00561"/>
    </source>
</evidence>
<proteinExistence type="predicted"/>
<name>A0A543A850_9ACTN</name>
<comment type="caution">
    <text evidence="3">The sequence shown here is derived from an EMBL/GenBank/DDBJ whole genome shotgun (WGS) entry which is preliminary data.</text>
</comment>
<reference evidence="3 4" key="1">
    <citation type="submission" date="2019-06" db="EMBL/GenBank/DDBJ databases">
        <title>Sequencing the genomes of 1000 actinobacteria strains.</title>
        <authorList>
            <person name="Klenk H.-P."/>
        </authorList>
    </citation>
    <scope>NUCLEOTIDE SEQUENCE [LARGE SCALE GENOMIC DNA]</scope>
    <source>
        <strain evidence="3 4">DSM 25218</strain>
    </source>
</reference>
<evidence type="ECO:0000256" key="1">
    <source>
        <dbReference type="SAM" id="MobiDB-lite"/>
    </source>
</evidence>
<accession>A0A543A850</accession>
<dbReference type="InterPro" id="IPR050471">
    <property type="entry name" value="AB_hydrolase"/>
</dbReference>
<dbReference type="Proteomes" id="UP000320209">
    <property type="component" value="Unassembled WGS sequence"/>
</dbReference>